<evidence type="ECO:0000313" key="2">
    <source>
        <dbReference type="Proteomes" id="UP000689195"/>
    </source>
</evidence>
<dbReference type="EMBL" id="CAJJDO010000014">
    <property type="protein sequence ID" value="CAD8145349.1"/>
    <property type="molecule type" value="Genomic_DNA"/>
</dbReference>
<sequence length="45" mass="5289">MIHEKTIFVFNLFEVKKGFLFRTTQLSNINSNYQKSSAKPINLQL</sequence>
<dbReference type="Proteomes" id="UP000689195">
    <property type="component" value="Unassembled WGS sequence"/>
</dbReference>
<reference evidence="1" key="1">
    <citation type="submission" date="2021-01" db="EMBL/GenBank/DDBJ databases">
        <authorList>
            <consortium name="Genoscope - CEA"/>
            <person name="William W."/>
        </authorList>
    </citation>
    <scope>NUCLEOTIDE SEQUENCE</scope>
</reference>
<evidence type="ECO:0000313" key="1">
    <source>
        <dbReference type="EMBL" id="CAD8145349.1"/>
    </source>
</evidence>
<protein>
    <submittedName>
        <fullName evidence="1">Uncharacterized protein</fullName>
    </submittedName>
</protein>
<dbReference type="AlphaFoldDB" id="A0A8S1T1D4"/>
<keyword evidence="2" id="KW-1185">Reference proteome</keyword>
<gene>
    <name evidence="1" type="ORF">PPENT_87.1.T0140198</name>
</gene>
<comment type="caution">
    <text evidence="1">The sequence shown here is derived from an EMBL/GenBank/DDBJ whole genome shotgun (WGS) entry which is preliminary data.</text>
</comment>
<organism evidence="1 2">
    <name type="scientific">Paramecium pentaurelia</name>
    <dbReference type="NCBI Taxonomy" id="43138"/>
    <lineage>
        <taxon>Eukaryota</taxon>
        <taxon>Sar</taxon>
        <taxon>Alveolata</taxon>
        <taxon>Ciliophora</taxon>
        <taxon>Intramacronucleata</taxon>
        <taxon>Oligohymenophorea</taxon>
        <taxon>Peniculida</taxon>
        <taxon>Parameciidae</taxon>
        <taxon>Paramecium</taxon>
    </lineage>
</organism>
<name>A0A8S1T1D4_9CILI</name>
<accession>A0A8S1T1D4</accession>
<proteinExistence type="predicted"/>